<dbReference type="SMART" id="SM00470">
    <property type="entry name" value="ParB"/>
    <property type="match status" value="1"/>
</dbReference>
<accession>A0A1I2GEV0</accession>
<dbReference type="InterPro" id="IPR004437">
    <property type="entry name" value="ParB/RepB/Spo0J"/>
</dbReference>
<name>A0A1I2GEV0_9BURK</name>
<dbReference type="Gene3D" id="3.90.1530.30">
    <property type="match status" value="1"/>
</dbReference>
<evidence type="ECO:0000256" key="3">
    <source>
        <dbReference type="SAM" id="MobiDB-lite"/>
    </source>
</evidence>
<protein>
    <submittedName>
        <fullName evidence="5">ParB/RepB/Spo0J family partition protein</fullName>
    </submittedName>
</protein>
<dbReference type="STRING" id="1177982.SAMN04489711_11493"/>
<dbReference type="InterPro" id="IPR041468">
    <property type="entry name" value="HTH_ParB/Spo0J"/>
</dbReference>
<evidence type="ECO:0000313" key="5">
    <source>
        <dbReference type="EMBL" id="SFF15161.1"/>
    </source>
</evidence>
<dbReference type="SUPFAM" id="SSF109709">
    <property type="entry name" value="KorB DNA-binding domain-like"/>
    <property type="match status" value="1"/>
</dbReference>
<proteinExistence type="inferred from homology"/>
<evidence type="ECO:0000259" key="4">
    <source>
        <dbReference type="SMART" id="SM00470"/>
    </source>
</evidence>
<dbReference type="GO" id="GO:0005694">
    <property type="term" value="C:chromosome"/>
    <property type="evidence" value="ECO:0007669"/>
    <property type="project" value="TreeGrafter"/>
</dbReference>
<sequence>MAAKKTDPLIKRHIRINDDATTPKGQPLPEAGQMGKILGRTPSGRQYQVEVNDRVINLTLDAFTVIQRESDPTPQEVAPAEPMLDLDRLVPSQSNRKTFDPELLQLLAAGIKLVGVLQPLLVRRLPASRLQDTFEDPATRHATHEIIAGERRWRAASIAGLRAVPYREVGADDATALVMQMQENIQRETLTPLDEARGIEELVNKHGYTRQDAADSLGLSLTHVYEAQRLLQLCPEAIAGLQAGTLSRSVALLVAQRPTPALQTEFTRRVLTTGPDGGPLSYRSAKDLANRHYQTDLATAPFRLDDAELSPKAGACMQCPRRTGFEPELFAKGSADVCTDVVCFGQKKEAHFERLAETARKKGRKVITGREAREIMPTDAGAPDGYILLDKPRKGESAPLRQLLGSDVPEEKIVLIETPSGSMVEAIPTRAAGAALESKGKAPEAASPAKGKAAAKDADKGPTAAELSEQYQRRWRRAAIDQIIEGLRVVAEPEALDELPRQVAYRVILTMANETDDETVRRAFQLSPGFSTDTLQAAVASVAGQSQRIQHMVLMMLASGTDDMPLYERPVDEALHIDATAPVAQVDVKAIQAQVQADMKAEAAERAHAAQPQDKAKPTLKPKTSKAEAQAAIAQAMATAETASPNAFEPGQKVRIKTDIKGAGGALVSSKGCEATVVRASGQRHWMVTLPDPWPFPGSEAKPIELVADYTELEAV</sequence>
<dbReference type="Pfam" id="PF17762">
    <property type="entry name" value="HTH_ParB"/>
    <property type="match status" value="1"/>
</dbReference>
<reference evidence="6" key="1">
    <citation type="submission" date="2016-10" db="EMBL/GenBank/DDBJ databases">
        <authorList>
            <person name="Varghese N."/>
            <person name="Submissions S."/>
        </authorList>
    </citation>
    <scope>NUCLEOTIDE SEQUENCE [LARGE SCALE GENOMIC DNA]</scope>
    <source>
        <strain evidence="6">DSM 27981</strain>
    </source>
</reference>
<feature type="region of interest" description="Disordered" evidence="3">
    <location>
        <begin position="435"/>
        <end position="464"/>
    </location>
</feature>
<dbReference type="PANTHER" id="PTHR33375">
    <property type="entry name" value="CHROMOSOME-PARTITIONING PROTEIN PARB-RELATED"/>
    <property type="match status" value="1"/>
</dbReference>
<dbReference type="NCBIfam" id="TIGR00180">
    <property type="entry name" value="parB_part"/>
    <property type="match status" value="1"/>
</dbReference>
<dbReference type="GO" id="GO:0003677">
    <property type="term" value="F:DNA binding"/>
    <property type="evidence" value="ECO:0007669"/>
    <property type="project" value="InterPro"/>
</dbReference>
<dbReference type="InterPro" id="IPR050336">
    <property type="entry name" value="Chromosome_partition/occlusion"/>
</dbReference>
<keyword evidence="2" id="KW-0159">Chromosome partition</keyword>
<evidence type="ECO:0000256" key="1">
    <source>
        <dbReference type="ARBA" id="ARBA00006295"/>
    </source>
</evidence>
<dbReference type="Pfam" id="PF02195">
    <property type="entry name" value="ParB_N"/>
    <property type="match status" value="1"/>
</dbReference>
<evidence type="ECO:0000313" key="6">
    <source>
        <dbReference type="Proteomes" id="UP000199119"/>
    </source>
</evidence>
<comment type="similarity">
    <text evidence="1">Belongs to the ParB family.</text>
</comment>
<feature type="compositionally biased region" description="Low complexity" evidence="3">
    <location>
        <begin position="443"/>
        <end position="452"/>
    </location>
</feature>
<dbReference type="OrthoDB" id="9796891at2"/>
<keyword evidence="6" id="KW-1185">Reference proteome</keyword>
<dbReference type="PANTHER" id="PTHR33375:SF1">
    <property type="entry name" value="CHROMOSOME-PARTITIONING PROTEIN PARB-RELATED"/>
    <property type="match status" value="1"/>
</dbReference>
<dbReference type="GO" id="GO:0007059">
    <property type="term" value="P:chromosome segregation"/>
    <property type="evidence" value="ECO:0007669"/>
    <property type="project" value="UniProtKB-KW"/>
</dbReference>
<gene>
    <name evidence="5" type="ORF">SAMN04489711_11493</name>
</gene>
<dbReference type="Gene3D" id="1.10.10.2830">
    <property type="match status" value="1"/>
</dbReference>
<feature type="domain" description="ParB-like N-terminal" evidence="4">
    <location>
        <begin position="82"/>
        <end position="185"/>
    </location>
</feature>
<dbReference type="AlphaFoldDB" id="A0A1I2GEV0"/>
<dbReference type="RefSeq" id="WP_092940793.1">
    <property type="nucleotide sequence ID" value="NZ_FONX01000014.1"/>
</dbReference>
<dbReference type="EMBL" id="FONX01000014">
    <property type="protein sequence ID" value="SFF15161.1"/>
    <property type="molecule type" value="Genomic_DNA"/>
</dbReference>
<feature type="region of interest" description="Disordered" evidence="3">
    <location>
        <begin position="602"/>
        <end position="621"/>
    </location>
</feature>
<dbReference type="SUPFAM" id="SSF110849">
    <property type="entry name" value="ParB/Sulfiredoxin"/>
    <property type="match status" value="1"/>
</dbReference>
<dbReference type="InterPro" id="IPR003115">
    <property type="entry name" value="ParB_N"/>
</dbReference>
<dbReference type="Proteomes" id="UP000199119">
    <property type="component" value="Unassembled WGS sequence"/>
</dbReference>
<organism evidence="5 6">
    <name type="scientific">Paracidovorax wautersii</name>
    <dbReference type="NCBI Taxonomy" id="1177982"/>
    <lineage>
        <taxon>Bacteria</taxon>
        <taxon>Pseudomonadati</taxon>
        <taxon>Pseudomonadota</taxon>
        <taxon>Betaproteobacteria</taxon>
        <taxon>Burkholderiales</taxon>
        <taxon>Comamonadaceae</taxon>
        <taxon>Paracidovorax</taxon>
    </lineage>
</organism>
<dbReference type="InterPro" id="IPR036086">
    <property type="entry name" value="ParB/Sulfiredoxin_sf"/>
</dbReference>
<evidence type="ECO:0000256" key="2">
    <source>
        <dbReference type="ARBA" id="ARBA00022829"/>
    </source>
</evidence>